<sequence>MDNPPPETIRLDQFLKWVQAVPTGGEAKVLIQIGEVSVNGAVETRRGRKLVEGDRVSIAGEEFVVNLQ</sequence>
<keyword evidence="1" id="KW-0694">RNA-binding</keyword>
<evidence type="ECO:0000256" key="1">
    <source>
        <dbReference type="PROSITE-ProRule" id="PRU00182"/>
    </source>
</evidence>
<dbReference type="KEGG" id="theu:HPC62_07960"/>
<dbReference type="PROSITE" id="PS50889">
    <property type="entry name" value="S4"/>
    <property type="match status" value="1"/>
</dbReference>
<dbReference type="GO" id="GO:0003723">
    <property type="term" value="F:RNA binding"/>
    <property type="evidence" value="ECO:0007669"/>
    <property type="project" value="UniProtKB-KW"/>
</dbReference>
<reference evidence="2 3" key="1">
    <citation type="submission" date="2020-05" db="EMBL/GenBank/DDBJ databases">
        <title>Complete genome sequence of of a novel Thermoleptolyngbya strain isolated from hot springs of Ganzi, Sichuan China.</title>
        <authorList>
            <person name="Tang J."/>
            <person name="Daroch M."/>
            <person name="Li L."/>
            <person name="Waleron K."/>
            <person name="Waleron M."/>
            <person name="Waleron M."/>
        </authorList>
    </citation>
    <scope>NUCLEOTIDE SEQUENCE [LARGE SCALE GENOMIC DNA]</scope>
    <source>
        <strain evidence="2 3">PKUAC-SCTA183</strain>
    </source>
</reference>
<protein>
    <submittedName>
        <fullName evidence="2">RNA-binding S4 domain-containing protein</fullName>
    </submittedName>
</protein>
<evidence type="ECO:0000313" key="3">
    <source>
        <dbReference type="Proteomes" id="UP000505210"/>
    </source>
</evidence>
<dbReference type="Pfam" id="PF13275">
    <property type="entry name" value="S4_2"/>
    <property type="match status" value="1"/>
</dbReference>
<dbReference type="RefSeq" id="WP_172354643.1">
    <property type="nucleotide sequence ID" value="NZ_CP053661.1"/>
</dbReference>
<keyword evidence="3" id="KW-1185">Reference proteome</keyword>
<dbReference type="Proteomes" id="UP000505210">
    <property type="component" value="Chromosome"/>
</dbReference>
<name>A0A6M8BCY1_9CYAN</name>
<gene>
    <name evidence="2" type="ORF">HPC62_07960</name>
</gene>
<evidence type="ECO:0000313" key="2">
    <source>
        <dbReference type="EMBL" id="QKD82140.1"/>
    </source>
</evidence>
<accession>A0A6M8BCY1</accession>
<dbReference type="CDD" id="cd00165">
    <property type="entry name" value="S4"/>
    <property type="match status" value="1"/>
</dbReference>
<dbReference type="EMBL" id="CP053661">
    <property type="protein sequence ID" value="QKD82140.1"/>
    <property type="molecule type" value="Genomic_DNA"/>
</dbReference>
<dbReference type="AlphaFoldDB" id="A0A6M8BCY1"/>
<dbReference type="InterPro" id="IPR036986">
    <property type="entry name" value="S4_RNA-bd_sf"/>
</dbReference>
<dbReference type="SUPFAM" id="SSF55174">
    <property type="entry name" value="Alpha-L RNA-binding motif"/>
    <property type="match status" value="1"/>
</dbReference>
<proteinExistence type="predicted"/>
<dbReference type="Gene3D" id="3.10.290.10">
    <property type="entry name" value="RNA-binding S4 domain"/>
    <property type="match status" value="1"/>
</dbReference>
<organism evidence="2 3">
    <name type="scientific">Thermoleptolyngbya sichuanensis A183</name>
    <dbReference type="NCBI Taxonomy" id="2737172"/>
    <lineage>
        <taxon>Bacteria</taxon>
        <taxon>Bacillati</taxon>
        <taxon>Cyanobacteriota</taxon>
        <taxon>Cyanophyceae</taxon>
        <taxon>Oculatellales</taxon>
        <taxon>Oculatellaceae</taxon>
        <taxon>Thermoleptolyngbya</taxon>
        <taxon>Thermoleptolyngbya sichuanensis</taxon>
    </lineage>
</organism>